<protein>
    <recommendedName>
        <fullName evidence="7">Transmembrane 9 superfamily member</fullName>
    </recommendedName>
</protein>
<keyword evidence="5 7" id="KW-1133">Transmembrane helix</keyword>
<dbReference type="GeneID" id="17310543"/>
<feature type="signal peptide" evidence="7">
    <location>
        <begin position="1"/>
        <end position="17"/>
    </location>
</feature>
<evidence type="ECO:0000313" key="10">
    <source>
        <dbReference type="Proteomes" id="UP000011087"/>
    </source>
</evidence>
<dbReference type="EMBL" id="JH992969">
    <property type="protein sequence ID" value="EKX53724.1"/>
    <property type="molecule type" value="Genomic_DNA"/>
</dbReference>
<keyword evidence="6 7" id="KW-0472">Membrane</keyword>
<sequence>MALALAMLLSEVHMSSGFYLPGVAPRAFKNGEPVNIKVQTLVSTETPLQFDYYQLPFCAPKRVRDIPENLGEALTGERAHTSAFQAKMKVTEYCKTLCRKRYTPQEMEEFQDFAILDYRVNMRLDSLPLAEMQTFAYEDKPDDPVETYNLGYPLGGKLETSEAEKDNPTSNADQFVLNNHLRFKILYHPVDSSDEAHSSHSEDNGNFIIGFQVVPFSIQHHYTGKWDETEVPYVKLATCVQPPNGQFQPHVPQVINAEEGGEVIWTYDVIWERTNIKWASRWDVYLQMTDDKIHWFSIVNSLVILMFLTGIVGLIMTRILRKDFARYNESALSAEDKYEANREMREETGWKLVYNDVFRPPSHATLLSVCAGTGVQLLIMSILTLLFAALGFLSPANRGSLLSAVLFFYVLMGVPAGYVSARFCKFVKEPNHFKATLMTALLFPGVCFLVFFLVNLVAWFKQSSTAVPFGTLIVLMLLWFGISLPLIFFGAYLGFRKDAFSVPCSVSAIPRQIPPQMWYMSPWVSAMAGGLLPFGAVFVEMFFILSSIWQHRFYYVFGFLAVVFLILIVTCVEIAIVLCYLQLCAEDYRWWWRSFCTAGTTAVYLFLYGSFHYFSRSHPATVFDLMATCIFFGYLFILCYAMFVLCGFVGFASCFAFVRKIYSSIKID</sequence>
<accession>L1JZJ3</accession>
<dbReference type="PANTHER" id="PTHR10766:SF111">
    <property type="entry name" value="TRANSMEMBRANE 9 SUPERFAMILY MEMBER 2"/>
    <property type="match status" value="1"/>
</dbReference>
<reference evidence="9" key="3">
    <citation type="submission" date="2015-06" db="UniProtKB">
        <authorList>
            <consortium name="EnsemblProtists"/>
        </authorList>
    </citation>
    <scope>IDENTIFICATION</scope>
</reference>
<comment type="subcellular location">
    <subcellularLocation>
        <location evidence="1">Membrane</location>
        <topology evidence="1">Multi-pass membrane protein</topology>
    </subcellularLocation>
</comment>
<feature type="transmembrane region" description="Helical" evidence="7">
    <location>
        <begin position="399"/>
        <end position="419"/>
    </location>
</feature>
<dbReference type="OMA" id="KVYYMFG"/>
<feature type="transmembrane region" description="Helical" evidence="7">
    <location>
        <begin position="295"/>
        <end position="316"/>
    </location>
</feature>
<dbReference type="AlphaFoldDB" id="L1JZJ3"/>
<name>L1JZJ3_GUITC</name>
<feature type="transmembrane region" description="Helical" evidence="7">
    <location>
        <begin position="590"/>
        <end position="611"/>
    </location>
</feature>
<evidence type="ECO:0000256" key="5">
    <source>
        <dbReference type="ARBA" id="ARBA00022989"/>
    </source>
</evidence>
<dbReference type="HOGENOM" id="CLU_010714_4_1_1"/>
<keyword evidence="10" id="KW-1185">Reference proteome</keyword>
<keyword evidence="4 7" id="KW-0732">Signal</keyword>
<feature type="transmembrane region" description="Helical" evidence="7">
    <location>
        <begin position="366"/>
        <end position="393"/>
    </location>
</feature>
<evidence type="ECO:0000256" key="3">
    <source>
        <dbReference type="ARBA" id="ARBA00022692"/>
    </source>
</evidence>
<dbReference type="KEGG" id="gtt:GUITHDRAFT_91891"/>
<evidence type="ECO:0000256" key="6">
    <source>
        <dbReference type="ARBA" id="ARBA00023136"/>
    </source>
</evidence>
<dbReference type="Proteomes" id="UP000011087">
    <property type="component" value="Unassembled WGS sequence"/>
</dbReference>
<dbReference type="eggNOG" id="KOG1278">
    <property type="taxonomic scope" value="Eukaryota"/>
</dbReference>
<proteinExistence type="inferred from homology"/>
<feature type="chain" id="PRO_5008451381" description="Transmembrane 9 superfamily member" evidence="7">
    <location>
        <begin position="18"/>
        <end position="668"/>
    </location>
</feature>
<feature type="transmembrane region" description="Helical" evidence="7">
    <location>
        <begin position="631"/>
        <end position="658"/>
    </location>
</feature>
<evidence type="ECO:0000313" key="8">
    <source>
        <dbReference type="EMBL" id="EKX53724.1"/>
    </source>
</evidence>
<dbReference type="GO" id="GO:0005737">
    <property type="term" value="C:cytoplasm"/>
    <property type="evidence" value="ECO:0007669"/>
    <property type="project" value="UniProtKB-ARBA"/>
</dbReference>
<feature type="transmembrane region" description="Helical" evidence="7">
    <location>
        <begin position="440"/>
        <end position="460"/>
    </location>
</feature>
<evidence type="ECO:0000256" key="1">
    <source>
        <dbReference type="ARBA" id="ARBA00004141"/>
    </source>
</evidence>
<dbReference type="PANTHER" id="PTHR10766">
    <property type="entry name" value="TRANSMEMBRANE 9 SUPERFAMILY PROTEIN"/>
    <property type="match status" value="1"/>
</dbReference>
<evidence type="ECO:0000313" key="9">
    <source>
        <dbReference type="EnsemblProtists" id="EKX53724"/>
    </source>
</evidence>
<keyword evidence="3 7" id="KW-0812">Transmembrane</keyword>
<feature type="transmembrane region" description="Helical" evidence="7">
    <location>
        <begin position="523"/>
        <end position="549"/>
    </location>
</feature>
<feature type="transmembrane region" description="Helical" evidence="7">
    <location>
        <begin position="555"/>
        <end position="583"/>
    </location>
</feature>
<dbReference type="Pfam" id="PF02990">
    <property type="entry name" value="EMP70"/>
    <property type="match status" value="1"/>
</dbReference>
<comment type="similarity">
    <text evidence="2 7">Belongs to the nonaspanin (TM9SF) (TC 9.A.2) family.</text>
</comment>
<dbReference type="EnsemblProtists" id="EKX53724">
    <property type="protein sequence ID" value="EKX53724"/>
    <property type="gene ID" value="GUITHDRAFT_91891"/>
</dbReference>
<evidence type="ECO:0000256" key="2">
    <source>
        <dbReference type="ARBA" id="ARBA00005227"/>
    </source>
</evidence>
<dbReference type="InterPro" id="IPR004240">
    <property type="entry name" value="EMP70"/>
</dbReference>
<feature type="transmembrane region" description="Helical" evidence="7">
    <location>
        <begin position="472"/>
        <end position="495"/>
    </location>
</feature>
<gene>
    <name evidence="8" type="ORF">GUITHDRAFT_91891</name>
</gene>
<evidence type="ECO:0000256" key="7">
    <source>
        <dbReference type="RuleBase" id="RU363079"/>
    </source>
</evidence>
<organism evidence="8">
    <name type="scientific">Guillardia theta (strain CCMP2712)</name>
    <name type="common">Cryptophyte</name>
    <dbReference type="NCBI Taxonomy" id="905079"/>
    <lineage>
        <taxon>Eukaryota</taxon>
        <taxon>Cryptophyceae</taxon>
        <taxon>Pyrenomonadales</taxon>
        <taxon>Geminigeraceae</taxon>
        <taxon>Guillardia</taxon>
    </lineage>
</organism>
<dbReference type="GO" id="GO:0072657">
    <property type="term" value="P:protein localization to membrane"/>
    <property type="evidence" value="ECO:0007669"/>
    <property type="project" value="TreeGrafter"/>
</dbReference>
<reference evidence="10" key="2">
    <citation type="submission" date="2012-11" db="EMBL/GenBank/DDBJ databases">
        <authorList>
            <person name="Kuo A."/>
            <person name="Curtis B.A."/>
            <person name="Tanifuji G."/>
            <person name="Burki F."/>
            <person name="Gruber A."/>
            <person name="Irimia M."/>
            <person name="Maruyama S."/>
            <person name="Arias M.C."/>
            <person name="Ball S.G."/>
            <person name="Gile G.H."/>
            <person name="Hirakawa Y."/>
            <person name="Hopkins J.F."/>
            <person name="Rensing S.A."/>
            <person name="Schmutz J."/>
            <person name="Symeonidi A."/>
            <person name="Elias M."/>
            <person name="Eveleigh R.J."/>
            <person name="Herman E.K."/>
            <person name="Klute M.J."/>
            <person name="Nakayama T."/>
            <person name="Obornik M."/>
            <person name="Reyes-Prieto A."/>
            <person name="Armbrust E.V."/>
            <person name="Aves S.J."/>
            <person name="Beiko R.G."/>
            <person name="Coutinho P."/>
            <person name="Dacks J.B."/>
            <person name="Durnford D.G."/>
            <person name="Fast N.M."/>
            <person name="Green B.R."/>
            <person name="Grisdale C."/>
            <person name="Hempe F."/>
            <person name="Henrissat B."/>
            <person name="Hoppner M.P."/>
            <person name="Ishida K.-I."/>
            <person name="Kim E."/>
            <person name="Koreny L."/>
            <person name="Kroth P.G."/>
            <person name="Liu Y."/>
            <person name="Malik S.-B."/>
            <person name="Maier U.G."/>
            <person name="McRose D."/>
            <person name="Mock T."/>
            <person name="Neilson J.A."/>
            <person name="Onodera N.T."/>
            <person name="Poole A.M."/>
            <person name="Pritham E.J."/>
            <person name="Richards T.A."/>
            <person name="Rocap G."/>
            <person name="Roy S.W."/>
            <person name="Sarai C."/>
            <person name="Schaack S."/>
            <person name="Shirato S."/>
            <person name="Slamovits C.H."/>
            <person name="Spencer D.F."/>
            <person name="Suzuki S."/>
            <person name="Worden A.Z."/>
            <person name="Zauner S."/>
            <person name="Barry K."/>
            <person name="Bell C."/>
            <person name="Bharti A.K."/>
            <person name="Crow J.A."/>
            <person name="Grimwood J."/>
            <person name="Kramer R."/>
            <person name="Lindquist E."/>
            <person name="Lucas S."/>
            <person name="Salamov A."/>
            <person name="McFadden G.I."/>
            <person name="Lane C.E."/>
            <person name="Keeling P.J."/>
            <person name="Gray M.W."/>
            <person name="Grigoriev I.V."/>
            <person name="Archibald J.M."/>
        </authorList>
    </citation>
    <scope>NUCLEOTIDE SEQUENCE</scope>
    <source>
        <strain evidence="10">CCMP2712</strain>
    </source>
</reference>
<dbReference type="PaxDb" id="55529-EKX53724"/>
<evidence type="ECO:0000256" key="4">
    <source>
        <dbReference type="ARBA" id="ARBA00022729"/>
    </source>
</evidence>
<reference evidence="8 10" key="1">
    <citation type="journal article" date="2012" name="Nature">
        <title>Algal genomes reveal evolutionary mosaicism and the fate of nucleomorphs.</title>
        <authorList>
            <consortium name="DOE Joint Genome Institute"/>
            <person name="Curtis B.A."/>
            <person name="Tanifuji G."/>
            <person name="Burki F."/>
            <person name="Gruber A."/>
            <person name="Irimia M."/>
            <person name="Maruyama S."/>
            <person name="Arias M.C."/>
            <person name="Ball S.G."/>
            <person name="Gile G.H."/>
            <person name="Hirakawa Y."/>
            <person name="Hopkins J.F."/>
            <person name="Kuo A."/>
            <person name="Rensing S.A."/>
            <person name="Schmutz J."/>
            <person name="Symeonidi A."/>
            <person name="Elias M."/>
            <person name="Eveleigh R.J."/>
            <person name="Herman E.K."/>
            <person name="Klute M.J."/>
            <person name="Nakayama T."/>
            <person name="Obornik M."/>
            <person name="Reyes-Prieto A."/>
            <person name="Armbrust E.V."/>
            <person name="Aves S.J."/>
            <person name="Beiko R.G."/>
            <person name="Coutinho P."/>
            <person name="Dacks J.B."/>
            <person name="Durnford D.G."/>
            <person name="Fast N.M."/>
            <person name="Green B.R."/>
            <person name="Grisdale C.J."/>
            <person name="Hempel F."/>
            <person name="Henrissat B."/>
            <person name="Hoppner M.P."/>
            <person name="Ishida K."/>
            <person name="Kim E."/>
            <person name="Koreny L."/>
            <person name="Kroth P.G."/>
            <person name="Liu Y."/>
            <person name="Malik S.B."/>
            <person name="Maier U.G."/>
            <person name="McRose D."/>
            <person name="Mock T."/>
            <person name="Neilson J.A."/>
            <person name="Onodera N.T."/>
            <person name="Poole A.M."/>
            <person name="Pritham E.J."/>
            <person name="Richards T.A."/>
            <person name="Rocap G."/>
            <person name="Roy S.W."/>
            <person name="Sarai C."/>
            <person name="Schaack S."/>
            <person name="Shirato S."/>
            <person name="Slamovits C.H."/>
            <person name="Spencer D.F."/>
            <person name="Suzuki S."/>
            <person name="Worden A.Z."/>
            <person name="Zauner S."/>
            <person name="Barry K."/>
            <person name="Bell C."/>
            <person name="Bharti A.K."/>
            <person name="Crow J.A."/>
            <person name="Grimwood J."/>
            <person name="Kramer R."/>
            <person name="Lindquist E."/>
            <person name="Lucas S."/>
            <person name="Salamov A."/>
            <person name="McFadden G.I."/>
            <person name="Lane C.E."/>
            <person name="Keeling P.J."/>
            <person name="Gray M.W."/>
            <person name="Grigoriev I.V."/>
            <person name="Archibald J.M."/>
        </authorList>
    </citation>
    <scope>NUCLEOTIDE SEQUENCE</scope>
    <source>
        <strain evidence="8 10">CCMP2712</strain>
    </source>
</reference>
<dbReference type="RefSeq" id="XP_005840704.1">
    <property type="nucleotide sequence ID" value="XM_005840647.1"/>
</dbReference>
<dbReference type="GO" id="GO:0016020">
    <property type="term" value="C:membrane"/>
    <property type="evidence" value="ECO:0007669"/>
    <property type="project" value="UniProtKB-SubCell"/>
</dbReference>
<dbReference type="OrthoDB" id="1666796at2759"/>